<accession>A0A0C2JBJ2</accession>
<sequence>MDIISHVLLSTRRTEKNGLYAIDDWAIHQPPSSRRLIEEMKIEGSDKFIEWQNCVGLLRIIYGSNFIIKHAVCENCLAPHQTRTSLLLIGDYKRDCNFRLCTTEN</sequence>
<dbReference type="EMBL" id="JWZT01003512">
    <property type="protein sequence ID" value="KII66558.1"/>
    <property type="molecule type" value="Genomic_DNA"/>
</dbReference>
<gene>
    <name evidence="1" type="ORF">RF11_06003</name>
    <name evidence="2" type="ORF">RF11_16017</name>
</gene>
<dbReference type="Proteomes" id="UP000031668">
    <property type="component" value="Unassembled WGS sequence"/>
</dbReference>
<proteinExistence type="predicted"/>
<evidence type="ECO:0000313" key="2">
    <source>
        <dbReference type="EMBL" id="KII66558.1"/>
    </source>
</evidence>
<dbReference type="AlphaFoldDB" id="A0A0C2JBJ2"/>
<evidence type="ECO:0000313" key="1">
    <source>
        <dbReference type="EMBL" id="KII62045.1"/>
    </source>
</evidence>
<keyword evidence="3" id="KW-1185">Reference proteome</keyword>
<name>A0A0C2JBJ2_THEKT</name>
<reference evidence="2 3" key="1">
    <citation type="journal article" date="2014" name="Genome Biol. Evol.">
        <title>The genome of the myxosporean Thelohanellus kitauei shows adaptations to nutrient acquisition within its fish host.</title>
        <authorList>
            <person name="Yang Y."/>
            <person name="Xiong J."/>
            <person name="Zhou Z."/>
            <person name="Huo F."/>
            <person name="Miao W."/>
            <person name="Ran C."/>
            <person name="Liu Y."/>
            <person name="Zhang J."/>
            <person name="Feng J."/>
            <person name="Wang M."/>
            <person name="Wang M."/>
            <person name="Wang L."/>
            <person name="Yao B."/>
        </authorList>
    </citation>
    <scope>NUCLEOTIDE SEQUENCE [LARGE SCALE GENOMIC DNA]</scope>
    <source>
        <strain evidence="2">Wuqing</strain>
    </source>
</reference>
<evidence type="ECO:0000313" key="3">
    <source>
        <dbReference type="Proteomes" id="UP000031668"/>
    </source>
</evidence>
<protein>
    <submittedName>
        <fullName evidence="2">Uncharacterized protein</fullName>
    </submittedName>
</protein>
<dbReference type="EMBL" id="JWZT01005139">
    <property type="protein sequence ID" value="KII62045.1"/>
    <property type="molecule type" value="Genomic_DNA"/>
</dbReference>
<comment type="caution">
    <text evidence="2">The sequence shown here is derived from an EMBL/GenBank/DDBJ whole genome shotgun (WGS) entry which is preliminary data.</text>
</comment>
<organism evidence="2 3">
    <name type="scientific">Thelohanellus kitauei</name>
    <name type="common">Myxosporean</name>
    <dbReference type="NCBI Taxonomy" id="669202"/>
    <lineage>
        <taxon>Eukaryota</taxon>
        <taxon>Metazoa</taxon>
        <taxon>Cnidaria</taxon>
        <taxon>Myxozoa</taxon>
        <taxon>Myxosporea</taxon>
        <taxon>Bivalvulida</taxon>
        <taxon>Platysporina</taxon>
        <taxon>Myxobolidae</taxon>
        <taxon>Thelohanellus</taxon>
    </lineage>
</organism>